<dbReference type="InterPro" id="IPR019378">
    <property type="entry name" value="GDP-Fuc_O-FucTrfase"/>
</dbReference>
<comment type="caution">
    <text evidence="5">The sequence shown here is derived from an EMBL/GenBank/DDBJ whole genome shotgun (WGS) entry which is preliminary data.</text>
</comment>
<feature type="compositionally biased region" description="Basic and acidic residues" evidence="4">
    <location>
        <begin position="425"/>
        <end position="457"/>
    </location>
</feature>
<evidence type="ECO:0000256" key="2">
    <source>
        <dbReference type="ARBA" id="ARBA00023253"/>
    </source>
</evidence>
<evidence type="ECO:0000313" key="6">
    <source>
        <dbReference type="Proteomes" id="UP000431533"/>
    </source>
</evidence>
<sequence length="485" mass="54109">MLPHVFHASKLAVIVFAVLSVAYLLFSRQVITPADYHEIYRAAVSGKKVAFVEKVLETEIGGAIDNSALVELCKSKEWIPGLIFNCESPKGGVANVRNVFLNCVRYAIEAGVWLTTTATSFVIPEMVSRGTTLSTINTDTNVPFTYFFDLEHFTSSLSEACPQIHIVPNRNDLWDQPSTAKAILLTPNDLCDVLATPGDWSGAFKKYLNTIHPAPFSASIPVLVSLRSLLLQFPLSYDDALLVGNFGRMLRVREDVRRLAATVLYAMDKKFGMGVDSNLAGVQPGLFYGAHLRTAADAKAAGWTPFAQQAENYLNHARAKQLSTIYLSTGNEEDAKVFIETAATLSIDVTTKEELLGGKKFERELEEMKLLTWDQRGLIDYEVLLRSSVFGGTYESSFDWSVAMRRHVVVGNGRWAQIGGFVEEPESHKQDEEEGHEKKRLRARDEEEVPRVNEDHGSWQSFQEDLSTIFGPPGEGEMFELRMWP</sequence>
<protein>
    <recommendedName>
        <fullName evidence="7">Alternative oxidase</fullName>
    </recommendedName>
</protein>
<evidence type="ECO:0000313" key="5">
    <source>
        <dbReference type="EMBL" id="TVY27914.1"/>
    </source>
</evidence>
<accession>A0A8H8R3U3</accession>
<dbReference type="AlphaFoldDB" id="A0A8H8R3U3"/>
<feature type="region of interest" description="Disordered" evidence="4">
    <location>
        <begin position="421"/>
        <end position="457"/>
    </location>
</feature>
<organism evidence="5 6">
    <name type="scientific">Lachnellula hyalina</name>
    <dbReference type="NCBI Taxonomy" id="1316788"/>
    <lineage>
        <taxon>Eukaryota</taxon>
        <taxon>Fungi</taxon>
        <taxon>Dikarya</taxon>
        <taxon>Ascomycota</taxon>
        <taxon>Pezizomycotina</taxon>
        <taxon>Leotiomycetes</taxon>
        <taxon>Helotiales</taxon>
        <taxon>Lachnaceae</taxon>
        <taxon>Lachnellula</taxon>
    </lineage>
</organism>
<dbReference type="Pfam" id="PF10250">
    <property type="entry name" value="O-FucT"/>
    <property type="match status" value="1"/>
</dbReference>
<keyword evidence="2" id="KW-0294">Fucose metabolism</keyword>
<evidence type="ECO:0000256" key="4">
    <source>
        <dbReference type="SAM" id="MobiDB-lite"/>
    </source>
</evidence>
<evidence type="ECO:0000256" key="1">
    <source>
        <dbReference type="ARBA" id="ARBA00022679"/>
    </source>
</evidence>
<dbReference type="Proteomes" id="UP000431533">
    <property type="component" value="Unassembled WGS sequence"/>
</dbReference>
<dbReference type="RefSeq" id="XP_031006702.1">
    <property type="nucleotide sequence ID" value="XM_031147987.1"/>
</dbReference>
<evidence type="ECO:0000256" key="3">
    <source>
        <dbReference type="ARBA" id="ARBA00023277"/>
    </source>
</evidence>
<keyword evidence="1" id="KW-0808">Transferase</keyword>
<dbReference type="OrthoDB" id="20368at2759"/>
<dbReference type="CDD" id="cd11296">
    <property type="entry name" value="O-FucT_like"/>
    <property type="match status" value="1"/>
</dbReference>
<keyword evidence="6" id="KW-1185">Reference proteome</keyword>
<dbReference type="GO" id="GO:0016740">
    <property type="term" value="F:transferase activity"/>
    <property type="evidence" value="ECO:0007669"/>
    <property type="project" value="UniProtKB-KW"/>
</dbReference>
<reference evidence="5 6" key="1">
    <citation type="submission" date="2018-05" db="EMBL/GenBank/DDBJ databases">
        <title>Genome sequencing and assembly of the regulated plant pathogen Lachnellula willkommii and related sister species for the development of diagnostic species identification markers.</title>
        <authorList>
            <person name="Giroux E."/>
            <person name="Bilodeau G."/>
        </authorList>
    </citation>
    <scope>NUCLEOTIDE SEQUENCE [LARGE SCALE GENOMIC DNA]</scope>
    <source>
        <strain evidence="5 6">CBS 185.66</strain>
    </source>
</reference>
<dbReference type="EMBL" id="QGMH01000040">
    <property type="protein sequence ID" value="TVY27914.1"/>
    <property type="molecule type" value="Genomic_DNA"/>
</dbReference>
<proteinExistence type="predicted"/>
<dbReference type="Gene3D" id="3.40.50.11350">
    <property type="match status" value="1"/>
</dbReference>
<keyword evidence="3" id="KW-0119">Carbohydrate metabolism</keyword>
<evidence type="ECO:0008006" key="7">
    <source>
        <dbReference type="Google" id="ProtNLM"/>
    </source>
</evidence>
<dbReference type="GO" id="GO:0006004">
    <property type="term" value="P:fucose metabolic process"/>
    <property type="evidence" value="ECO:0007669"/>
    <property type="project" value="UniProtKB-KW"/>
</dbReference>
<dbReference type="GeneID" id="41983211"/>
<name>A0A8H8R3U3_9HELO</name>
<gene>
    <name evidence="5" type="ORF">LHYA1_G003013</name>
</gene>